<sequence>MVTIPPSTGNFSIPWAVDGTARIAEIPGLPIMPLYGDGDLITINNSSGCRGVLLIANHNGNRSLPHGHLFFSREPVNDVVAGFNTPFNLQGAVFGCNVSYSMSQAPLNYMRWMSRPAAFSQW</sequence>
<dbReference type="EMBL" id="BQNB010017214">
    <property type="protein sequence ID" value="GJT60601.1"/>
    <property type="molecule type" value="Genomic_DNA"/>
</dbReference>
<reference evidence="1" key="2">
    <citation type="submission" date="2022-01" db="EMBL/GenBank/DDBJ databases">
        <authorList>
            <person name="Yamashiro T."/>
            <person name="Shiraishi A."/>
            <person name="Satake H."/>
            <person name="Nakayama K."/>
        </authorList>
    </citation>
    <scope>NUCLEOTIDE SEQUENCE</scope>
</reference>
<keyword evidence="2" id="KW-1185">Reference proteome</keyword>
<name>A0ABQ5FB19_9ASTR</name>
<accession>A0ABQ5FB19</accession>
<evidence type="ECO:0000313" key="2">
    <source>
        <dbReference type="Proteomes" id="UP001151760"/>
    </source>
</evidence>
<comment type="caution">
    <text evidence="1">The sequence shown here is derived from an EMBL/GenBank/DDBJ whole genome shotgun (WGS) entry which is preliminary data.</text>
</comment>
<dbReference type="Proteomes" id="UP001151760">
    <property type="component" value="Unassembled WGS sequence"/>
</dbReference>
<evidence type="ECO:0000313" key="1">
    <source>
        <dbReference type="EMBL" id="GJT60601.1"/>
    </source>
</evidence>
<proteinExistence type="predicted"/>
<organism evidence="1 2">
    <name type="scientific">Tanacetum coccineum</name>
    <dbReference type="NCBI Taxonomy" id="301880"/>
    <lineage>
        <taxon>Eukaryota</taxon>
        <taxon>Viridiplantae</taxon>
        <taxon>Streptophyta</taxon>
        <taxon>Embryophyta</taxon>
        <taxon>Tracheophyta</taxon>
        <taxon>Spermatophyta</taxon>
        <taxon>Magnoliopsida</taxon>
        <taxon>eudicotyledons</taxon>
        <taxon>Gunneridae</taxon>
        <taxon>Pentapetalae</taxon>
        <taxon>asterids</taxon>
        <taxon>campanulids</taxon>
        <taxon>Asterales</taxon>
        <taxon>Asteraceae</taxon>
        <taxon>Asteroideae</taxon>
        <taxon>Anthemideae</taxon>
        <taxon>Anthemidinae</taxon>
        <taxon>Tanacetum</taxon>
    </lineage>
</organism>
<reference evidence="1" key="1">
    <citation type="journal article" date="2022" name="Int. J. Mol. Sci.">
        <title>Draft Genome of Tanacetum Coccineum: Genomic Comparison of Closely Related Tanacetum-Family Plants.</title>
        <authorList>
            <person name="Yamashiro T."/>
            <person name="Shiraishi A."/>
            <person name="Nakayama K."/>
            <person name="Satake H."/>
        </authorList>
    </citation>
    <scope>NUCLEOTIDE SEQUENCE</scope>
</reference>
<protein>
    <submittedName>
        <fullName evidence="1">Uncharacterized protein</fullName>
    </submittedName>
</protein>
<gene>
    <name evidence="1" type="ORF">Tco_1004134</name>
</gene>